<comment type="similarity">
    <text evidence="2">Belongs to the auxin efflux carrier (TC 2.A.69) family.</text>
</comment>
<evidence type="ECO:0000256" key="7">
    <source>
        <dbReference type="ARBA" id="ARBA00023136"/>
    </source>
</evidence>
<evidence type="ECO:0000256" key="1">
    <source>
        <dbReference type="ARBA" id="ARBA00004651"/>
    </source>
</evidence>
<feature type="transmembrane region" description="Helical" evidence="8">
    <location>
        <begin position="60"/>
        <end position="82"/>
    </location>
</feature>
<proteinExistence type="inferred from homology"/>
<feature type="transmembrane region" description="Helical" evidence="8">
    <location>
        <begin position="94"/>
        <end position="117"/>
    </location>
</feature>
<dbReference type="PANTHER" id="PTHR36838:SF1">
    <property type="entry name" value="SLR1864 PROTEIN"/>
    <property type="match status" value="1"/>
</dbReference>
<dbReference type="EMBL" id="JAGSNF010000001">
    <property type="protein sequence ID" value="MBR7741781.1"/>
    <property type="molecule type" value="Genomic_DNA"/>
</dbReference>
<name>A0A941D4Y7_9MICO</name>
<dbReference type="InterPro" id="IPR004776">
    <property type="entry name" value="Mem_transp_PIN-like"/>
</dbReference>
<evidence type="ECO:0000256" key="5">
    <source>
        <dbReference type="ARBA" id="ARBA00022692"/>
    </source>
</evidence>
<evidence type="ECO:0000256" key="3">
    <source>
        <dbReference type="ARBA" id="ARBA00022448"/>
    </source>
</evidence>
<feature type="transmembrane region" description="Helical" evidence="8">
    <location>
        <begin position="253"/>
        <end position="274"/>
    </location>
</feature>
<keyword evidence="5 8" id="KW-0812">Transmembrane</keyword>
<keyword evidence="7 8" id="KW-0472">Membrane</keyword>
<evidence type="ECO:0000313" key="9">
    <source>
        <dbReference type="EMBL" id="MBR7741781.1"/>
    </source>
</evidence>
<dbReference type="GO" id="GO:0055085">
    <property type="term" value="P:transmembrane transport"/>
    <property type="evidence" value="ECO:0007669"/>
    <property type="project" value="InterPro"/>
</dbReference>
<keyword evidence="3" id="KW-0813">Transport</keyword>
<keyword evidence="10" id="KW-1185">Reference proteome</keyword>
<dbReference type="GO" id="GO:0005886">
    <property type="term" value="C:plasma membrane"/>
    <property type="evidence" value="ECO:0007669"/>
    <property type="project" value="UniProtKB-SubCell"/>
</dbReference>
<accession>A0A941D4Y7</accession>
<dbReference type="InterPro" id="IPR038770">
    <property type="entry name" value="Na+/solute_symporter_sf"/>
</dbReference>
<keyword evidence="4" id="KW-1003">Cell membrane</keyword>
<dbReference type="Gene3D" id="1.20.1530.20">
    <property type="match status" value="1"/>
</dbReference>
<dbReference type="AlphaFoldDB" id="A0A941D4Y7"/>
<evidence type="ECO:0000256" key="8">
    <source>
        <dbReference type="SAM" id="Phobius"/>
    </source>
</evidence>
<keyword evidence="6 8" id="KW-1133">Transmembrane helix</keyword>
<reference evidence="9" key="1">
    <citation type="submission" date="2021-04" db="EMBL/GenBank/DDBJ databases">
        <title>Phycicoccus avicenniae sp. nov., a novel endophytic actinomycetes isolated from branch of Avicennia mariana.</title>
        <authorList>
            <person name="Tuo L."/>
        </authorList>
    </citation>
    <scope>NUCLEOTIDE SEQUENCE</scope>
    <source>
        <strain evidence="9">BSK3Z-2</strain>
    </source>
</reference>
<dbReference type="Pfam" id="PF03547">
    <property type="entry name" value="Mem_trans"/>
    <property type="match status" value="1"/>
</dbReference>
<evidence type="ECO:0000313" key="10">
    <source>
        <dbReference type="Proteomes" id="UP000677016"/>
    </source>
</evidence>
<dbReference type="PANTHER" id="PTHR36838">
    <property type="entry name" value="AUXIN EFFLUX CARRIER FAMILY PROTEIN"/>
    <property type="match status" value="1"/>
</dbReference>
<feature type="transmembrane region" description="Helical" evidence="8">
    <location>
        <begin position="187"/>
        <end position="210"/>
    </location>
</feature>
<feature type="transmembrane region" description="Helical" evidence="8">
    <location>
        <begin position="222"/>
        <end position="247"/>
    </location>
</feature>
<protein>
    <submittedName>
        <fullName evidence="9">AEC family transporter</fullName>
    </submittedName>
</protein>
<evidence type="ECO:0000256" key="2">
    <source>
        <dbReference type="ARBA" id="ARBA00010145"/>
    </source>
</evidence>
<feature type="transmembrane region" description="Helical" evidence="8">
    <location>
        <begin position="123"/>
        <end position="143"/>
    </location>
</feature>
<gene>
    <name evidence="9" type="ORF">KC207_00535</name>
</gene>
<feature type="transmembrane region" description="Helical" evidence="8">
    <location>
        <begin position="164"/>
        <end position="181"/>
    </location>
</feature>
<organism evidence="9 10">
    <name type="scientific">Phycicoccus avicenniae</name>
    <dbReference type="NCBI Taxonomy" id="2828860"/>
    <lineage>
        <taxon>Bacteria</taxon>
        <taxon>Bacillati</taxon>
        <taxon>Actinomycetota</taxon>
        <taxon>Actinomycetes</taxon>
        <taxon>Micrococcales</taxon>
        <taxon>Intrasporangiaceae</taxon>
        <taxon>Phycicoccus</taxon>
    </lineage>
</organism>
<evidence type="ECO:0000256" key="6">
    <source>
        <dbReference type="ARBA" id="ARBA00022989"/>
    </source>
</evidence>
<feature type="transmembrane region" description="Helical" evidence="8">
    <location>
        <begin position="286"/>
        <end position="305"/>
    </location>
</feature>
<comment type="subcellular location">
    <subcellularLocation>
        <location evidence="1">Cell membrane</location>
        <topology evidence="1">Multi-pass membrane protein</topology>
    </subcellularLocation>
</comment>
<comment type="caution">
    <text evidence="9">The sequence shown here is derived from an EMBL/GenBank/DDBJ whole genome shotgun (WGS) entry which is preliminary data.</text>
</comment>
<dbReference type="Proteomes" id="UP000677016">
    <property type="component" value="Unassembled WGS sequence"/>
</dbReference>
<evidence type="ECO:0000256" key="4">
    <source>
        <dbReference type="ARBA" id="ARBA00022475"/>
    </source>
</evidence>
<sequence>MEGIVLGFVTVAAVIAVGALSAHLGVLGAEAQAVLARTAFFIGSPALLMTTVADADVGDVISGGLVATAAGVAVAAVLYVVAARWVWRRRGADLVVGALCSSYVNAGNLGLPIAAYVLGDAAYVAPTLLLQLLVLQPLALGLLEGGAPGRSSSLGAVLGRALSNPITVGTLLGLLMSVTGWRLPEIVAAPVGLVADLAVPAMLLAYGVALRLGPRLGGQDPAAEVTVVVALKVVVQPVVVWVAATALGLDGATVLAVTVCSALPTAQNVFVIATRYGRRPSLARDTVLLSTVASTASIAGVVALLG</sequence>